<feature type="transmembrane region" description="Helical" evidence="7">
    <location>
        <begin position="778"/>
        <end position="797"/>
    </location>
</feature>
<dbReference type="GO" id="GO:0005886">
    <property type="term" value="C:plasma membrane"/>
    <property type="evidence" value="ECO:0007669"/>
    <property type="project" value="UniProtKB-SubCell"/>
</dbReference>
<keyword evidence="4 7" id="KW-1133">Transmembrane helix</keyword>
<evidence type="ECO:0000313" key="11">
    <source>
        <dbReference type="Proteomes" id="UP001161325"/>
    </source>
</evidence>
<feature type="domain" description="MacB-like periplasmic core" evidence="9">
    <location>
        <begin position="424"/>
        <end position="658"/>
    </location>
</feature>
<keyword evidence="2" id="KW-1003">Cell membrane</keyword>
<feature type="transmembrane region" description="Helical" evidence="7">
    <location>
        <begin position="746"/>
        <end position="766"/>
    </location>
</feature>
<feature type="domain" description="ABC3 transporter permease C-terminal" evidence="8">
    <location>
        <begin position="283"/>
        <end position="394"/>
    </location>
</feature>
<comment type="caution">
    <text evidence="10">The sequence shown here is derived from an EMBL/GenBank/DDBJ whole genome shotgun (WGS) entry which is preliminary data.</text>
</comment>
<dbReference type="Proteomes" id="UP001161325">
    <property type="component" value="Unassembled WGS sequence"/>
</dbReference>
<evidence type="ECO:0000256" key="3">
    <source>
        <dbReference type="ARBA" id="ARBA00022692"/>
    </source>
</evidence>
<dbReference type="EMBL" id="BRXS01000002">
    <property type="protein sequence ID" value="GLC24924.1"/>
    <property type="molecule type" value="Genomic_DNA"/>
</dbReference>
<organism evidence="10 11">
    <name type="scientific">Roseisolibacter agri</name>
    <dbReference type="NCBI Taxonomy" id="2014610"/>
    <lineage>
        <taxon>Bacteria</taxon>
        <taxon>Pseudomonadati</taxon>
        <taxon>Gemmatimonadota</taxon>
        <taxon>Gemmatimonadia</taxon>
        <taxon>Gemmatimonadales</taxon>
        <taxon>Gemmatimonadaceae</taxon>
        <taxon>Roseisolibacter</taxon>
    </lineage>
</organism>
<protein>
    <recommendedName>
        <fullName evidence="12">Macrolide export ATP-binding/permease protein MacB</fullName>
    </recommendedName>
</protein>
<dbReference type="Pfam" id="PF02687">
    <property type="entry name" value="FtsX"/>
    <property type="match status" value="2"/>
</dbReference>
<comment type="similarity">
    <text evidence="6">Belongs to the ABC-4 integral membrane protein family.</text>
</comment>
<dbReference type="RefSeq" id="WP_284349367.1">
    <property type="nucleotide sequence ID" value="NZ_BRXS01000002.1"/>
</dbReference>
<evidence type="ECO:0000256" key="7">
    <source>
        <dbReference type="SAM" id="Phobius"/>
    </source>
</evidence>
<comment type="subcellular location">
    <subcellularLocation>
        <location evidence="1">Cell membrane</location>
        <topology evidence="1">Multi-pass membrane protein</topology>
    </subcellularLocation>
</comment>
<feature type="transmembrane region" description="Helical" evidence="7">
    <location>
        <begin position="373"/>
        <end position="391"/>
    </location>
</feature>
<dbReference type="InterPro" id="IPR050250">
    <property type="entry name" value="Macrolide_Exporter_MacB"/>
</dbReference>
<evidence type="ECO:0000259" key="8">
    <source>
        <dbReference type="Pfam" id="PF02687"/>
    </source>
</evidence>
<evidence type="ECO:0000256" key="5">
    <source>
        <dbReference type="ARBA" id="ARBA00023136"/>
    </source>
</evidence>
<dbReference type="AlphaFoldDB" id="A0AA37Q208"/>
<sequence length="814" mass="86076">MLVADLRYAVRTLLRARGFVLAVVVTLGLGIGATTAIFSVVRGVMLKPLPHREGDRLMYLRQSIRGPGGEDVFFSVPEIADFRTGSKALAGIAEYSPLTLTLVGEDDAVRIDVGLVTGNYFSVMGLSPVLGRSFTDRDDGPAATPVMMLTHDYWQKRFGGDPSVVGRTLRVGGKAVSVVGVLQPAPYFPARIDALMNMVNSEHHLSAMMVTGRTHRMTAMIARLAPGATVAQARAEVAAITARAHADHPEAYDAGSGFQVTLTPFQEVLGQNARLTMLLLMGAAAFVLVIACANVANLTLMRGVRREQELVVRTAMGAGTWRLRRLLMAENLLLALAGSTLGLLLAFGGVRMLATFAARYSPRAGEIRIDGAVLAFSLLLAVVVAILLSFAPGMASERTLGATLAAGGRRTTGSVRRQRFQQALVVAQIAVSVVLLTGAGLLTRTMQRLSVVDSGLHAERVLTMEVPKDFDGSNPAATIGQYEQMQRQLAALPGVSEVGLGSTMPLRASGITLDIKADGHPIAPGQAQPHSEYRTANPDYFRAAGIPLLQGRAFTSTDRAESPRVVILNKTLADQLFPGQDPIGQRVAWTGEVLKFIGVSGDWRTVVGVVGDTKDGGLDATPIPATFIPFAQGDFPSGGFVIRTRSDPASFAAAATRIVRQAAPQQPIEKVLTVEQIRDESVAPRRLNAMLVSSFGVLALIVAAVGIAAVLAFSVTARTNEIGVRMSLGANASMVQRMVLSEGGRLVLVGLAFGVAGALSLTRLMQGLLFDVPPHDPVTLGVVAFVMAVVGIGACWLPAFRAARIDPAVTLHAS</sequence>
<reference evidence="10" key="1">
    <citation type="submission" date="2022-08" db="EMBL/GenBank/DDBJ databases">
        <title>Draft genome sequencing of Roseisolibacter agri AW1220.</title>
        <authorList>
            <person name="Tobiishi Y."/>
            <person name="Tonouchi A."/>
        </authorList>
    </citation>
    <scope>NUCLEOTIDE SEQUENCE</scope>
    <source>
        <strain evidence="10">AW1220</strain>
    </source>
</reference>
<dbReference type="Pfam" id="PF12704">
    <property type="entry name" value="MacB_PCD"/>
    <property type="match status" value="2"/>
</dbReference>
<name>A0AA37Q208_9BACT</name>
<feature type="transmembrane region" description="Helical" evidence="7">
    <location>
        <begin position="275"/>
        <end position="296"/>
    </location>
</feature>
<evidence type="ECO:0000313" key="10">
    <source>
        <dbReference type="EMBL" id="GLC24924.1"/>
    </source>
</evidence>
<keyword evidence="5 7" id="KW-0472">Membrane</keyword>
<dbReference type="PANTHER" id="PTHR30572:SF4">
    <property type="entry name" value="ABC TRANSPORTER PERMEASE YTRF"/>
    <property type="match status" value="1"/>
</dbReference>
<feature type="transmembrane region" description="Helical" evidence="7">
    <location>
        <begin position="20"/>
        <end position="41"/>
    </location>
</feature>
<feature type="transmembrane region" description="Helical" evidence="7">
    <location>
        <begin position="423"/>
        <end position="442"/>
    </location>
</feature>
<feature type="domain" description="MacB-like periplasmic core" evidence="9">
    <location>
        <begin position="23"/>
        <end position="239"/>
    </location>
</feature>
<evidence type="ECO:0000256" key="2">
    <source>
        <dbReference type="ARBA" id="ARBA00022475"/>
    </source>
</evidence>
<dbReference type="PANTHER" id="PTHR30572">
    <property type="entry name" value="MEMBRANE COMPONENT OF TRANSPORTER-RELATED"/>
    <property type="match status" value="1"/>
</dbReference>
<proteinExistence type="inferred from homology"/>
<dbReference type="NCBIfam" id="TIGR03434">
    <property type="entry name" value="ADOP"/>
    <property type="match status" value="1"/>
</dbReference>
<evidence type="ECO:0000259" key="9">
    <source>
        <dbReference type="Pfam" id="PF12704"/>
    </source>
</evidence>
<feature type="transmembrane region" description="Helical" evidence="7">
    <location>
        <begin position="332"/>
        <end position="353"/>
    </location>
</feature>
<dbReference type="InterPro" id="IPR003838">
    <property type="entry name" value="ABC3_permease_C"/>
</dbReference>
<evidence type="ECO:0008006" key="12">
    <source>
        <dbReference type="Google" id="ProtNLM"/>
    </source>
</evidence>
<accession>A0AA37Q208</accession>
<keyword evidence="3 7" id="KW-0812">Transmembrane</keyword>
<gene>
    <name evidence="10" type="ORF">rosag_14370</name>
</gene>
<feature type="domain" description="ABC3 transporter permease C-terminal" evidence="8">
    <location>
        <begin position="694"/>
        <end position="807"/>
    </location>
</feature>
<dbReference type="InterPro" id="IPR017800">
    <property type="entry name" value="ADOP"/>
</dbReference>
<keyword evidence="11" id="KW-1185">Reference proteome</keyword>
<evidence type="ECO:0000256" key="6">
    <source>
        <dbReference type="ARBA" id="ARBA00038076"/>
    </source>
</evidence>
<dbReference type="InterPro" id="IPR025857">
    <property type="entry name" value="MacB_PCD"/>
</dbReference>
<evidence type="ECO:0000256" key="4">
    <source>
        <dbReference type="ARBA" id="ARBA00022989"/>
    </source>
</evidence>
<evidence type="ECO:0000256" key="1">
    <source>
        <dbReference type="ARBA" id="ARBA00004651"/>
    </source>
</evidence>
<dbReference type="GO" id="GO:0022857">
    <property type="term" value="F:transmembrane transporter activity"/>
    <property type="evidence" value="ECO:0007669"/>
    <property type="project" value="TreeGrafter"/>
</dbReference>
<feature type="transmembrane region" description="Helical" evidence="7">
    <location>
        <begin position="695"/>
        <end position="717"/>
    </location>
</feature>